<evidence type="ECO:0000313" key="2">
    <source>
        <dbReference type="Proteomes" id="UP000814033"/>
    </source>
</evidence>
<evidence type="ECO:0000313" key="1">
    <source>
        <dbReference type="EMBL" id="KAI0041632.1"/>
    </source>
</evidence>
<sequence>MPFNSTGTAFDALPPSSRTCADIDSCRTLSNIVLSCLGTTFACVWTPVHRNITRPSRDMRSRLLNVVDMAKVVGVTLLGPEWVLAWAVRQFMGARHLAGLLEVNRPHAQRAWLKKRQLASWPGDPKGSPSGDCNREVPVTVSDDSIRSDVASVELAGEFKVALMRSFLR</sequence>
<keyword evidence="2" id="KW-1185">Reference proteome</keyword>
<dbReference type="EMBL" id="MU276111">
    <property type="protein sequence ID" value="KAI0041632.1"/>
    <property type="molecule type" value="Genomic_DNA"/>
</dbReference>
<gene>
    <name evidence="1" type="ORF">FA95DRAFT_1565191</name>
</gene>
<proteinExistence type="predicted"/>
<protein>
    <submittedName>
        <fullName evidence="1">Uncharacterized protein</fullName>
    </submittedName>
</protein>
<reference evidence="1" key="1">
    <citation type="submission" date="2021-02" db="EMBL/GenBank/DDBJ databases">
        <authorList>
            <consortium name="DOE Joint Genome Institute"/>
            <person name="Ahrendt S."/>
            <person name="Looney B.P."/>
            <person name="Miyauchi S."/>
            <person name="Morin E."/>
            <person name="Drula E."/>
            <person name="Courty P.E."/>
            <person name="Chicoki N."/>
            <person name="Fauchery L."/>
            <person name="Kohler A."/>
            <person name="Kuo A."/>
            <person name="Labutti K."/>
            <person name="Pangilinan J."/>
            <person name="Lipzen A."/>
            <person name="Riley R."/>
            <person name="Andreopoulos W."/>
            <person name="He G."/>
            <person name="Johnson J."/>
            <person name="Barry K.W."/>
            <person name="Grigoriev I.V."/>
            <person name="Nagy L."/>
            <person name="Hibbett D."/>
            <person name="Henrissat B."/>
            <person name="Matheny P.B."/>
            <person name="Labbe J."/>
            <person name="Martin F."/>
        </authorList>
    </citation>
    <scope>NUCLEOTIDE SEQUENCE</scope>
    <source>
        <strain evidence="1">FP105234-sp</strain>
    </source>
</reference>
<dbReference type="Proteomes" id="UP000814033">
    <property type="component" value="Unassembled WGS sequence"/>
</dbReference>
<reference evidence="1" key="2">
    <citation type="journal article" date="2022" name="New Phytol.">
        <title>Evolutionary transition to the ectomycorrhizal habit in the genomes of a hyperdiverse lineage of mushroom-forming fungi.</title>
        <authorList>
            <person name="Looney B."/>
            <person name="Miyauchi S."/>
            <person name="Morin E."/>
            <person name="Drula E."/>
            <person name="Courty P.E."/>
            <person name="Kohler A."/>
            <person name="Kuo A."/>
            <person name="LaButti K."/>
            <person name="Pangilinan J."/>
            <person name="Lipzen A."/>
            <person name="Riley R."/>
            <person name="Andreopoulos W."/>
            <person name="He G."/>
            <person name="Johnson J."/>
            <person name="Nolan M."/>
            <person name="Tritt A."/>
            <person name="Barry K.W."/>
            <person name="Grigoriev I.V."/>
            <person name="Nagy L.G."/>
            <person name="Hibbett D."/>
            <person name="Henrissat B."/>
            <person name="Matheny P.B."/>
            <person name="Labbe J."/>
            <person name="Martin F.M."/>
        </authorList>
    </citation>
    <scope>NUCLEOTIDE SEQUENCE</scope>
    <source>
        <strain evidence="1">FP105234-sp</strain>
    </source>
</reference>
<organism evidence="1 2">
    <name type="scientific">Auriscalpium vulgare</name>
    <dbReference type="NCBI Taxonomy" id="40419"/>
    <lineage>
        <taxon>Eukaryota</taxon>
        <taxon>Fungi</taxon>
        <taxon>Dikarya</taxon>
        <taxon>Basidiomycota</taxon>
        <taxon>Agaricomycotina</taxon>
        <taxon>Agaricomycetes</taxon>
        <taxon>Russulales</taxon>
        <taxon>Auriscalpiaceae</taxon>
        <taxon>Auriscalpium</taxon>
    </lineage>
</organism>
<comment type="caution">
    <text evidence="1">The sequence shown here is derived from an EMBL/GenBank/DDBJ whole genome shotgun (WGS) entry which is preliminary data.</text>
</comment>
<accession>A0ACB8RCF6</accession>
<name>A0ACB8RCF6_9AGAM</name>